<proteinExistence type="predicted"/>
<dbReference type="InterPro" id="IPR000504">
    <property type="entry name" value="RRM_dom"/>
</dbReference>
<comment type="caution">
    <text evidence="5">The sequence shown here is derived from an EMBL/GenBank/DDBJ whole genome shotgun (WGS) entry which is preliminary data.</text>
</comment>
<accession>A0A9Q0KZR2</accession>
<dbReference type="Gene3D" id="3.30.70.330">
    <property type="match status" value="1"/>
</dbReference>
<evidence type="ECO:0000313" key="6">
    <source>
        <dbReference type="Proteomes" id="UP001141806"/>
    </source>
</evidence>
<dbReference type="SUPFAM" id="SSF54928">
    <property type="entry name" value="RNA-binding domain, RBD"/>
    <property type="match status" value="1"/>
</dbReference>
<keyword evidence="2 3" id="KW-0694">RNA-binding</keyword>
<name>A0A9Q0KZR2_9MAGN</name>
<dbReference type="Pfam" id="PF00076">
    <property type="entry name" value="RRM_1"/>
    <property type="match status" value="1"/>
</dbReference>
<dbReference type="PANTHER" id="PTHR24012">
    <property type="entry name" value="RNA BINDING PROTEIN"/>
    <property type="match status" value="1"/>
</dbReference>
<dbReference type="SMART" id="SM00360">
    <property type="entry name" value="RRM"/>
    <property type="match status" value="1"/>
</dbReference>
<gene>
    <name evidence="5" type="ORF">NE237_010447</name>
</gene>
<evidence type="ECO:0000256" key="3">
    <source>
        <dbReference type="PROSITE-ProRule" id="PRU00176"/>
    </source>
</evidence>
<dbReference type="InterPro" id="IPR012677">
    <property type="entry name" value="Nucleotide-bd_a/b_plait_sf"/>
</dbReference>
<keyword evidence="1" id="KW-0677">Repeat</keyword>
<evidence type="ECO:0000313" key="5">
    <source>
        <dbReference type="EMBL" id="KAJ4979667.1"/>
    </source>
</evidence>
<evidence type="ECO:0000256" key="1">
    <source>
        <dbReference type="ARBA" id="ARBA00022737"/>
    </source>
</evidence>
<organism evidence="5 6">
    <name type="scientific">Protea cynaroides</name>
    <dbReference type="NCBI Taxonomy" id="273540"/>
    <lineage>
        <taxon>Eukaryota</taxon>
        <taxon>Viridiplantae</taxon>
        <taxon>Streptophyta</taxon>
        <taxon>Embryophyta</taxon>
        <taxon>Tracheophyta</taxon>
        <taxon>Spermatophyta</taxon>
        <taxon>Magnoliopsida</taxon>
        <taxon>Proteales</taxon>
        <taxon>Proteaceae</taxon>
        <taxon>Protea</taxon>
    </lineage>
</organism>
<sequence>MYVKNIDDDADDDELREQFSHCGTITSVKLMRDDKGISKGFGFVCFSTPEEANMAVNTLHGTSTSFILAGRPPGVVSLFLPRQNLMYQPLGFRPEWRVNVFASPTRPAFQPIPSVNSLKDSSNQQVCLA</sequence>
<dbReference type="OrthoDB" id="439808at2759"/>
<evidence type="ECO:0000259" key="4">
    <source>
        <dbReference type="PROSITE" id="PS50102"/>
    </source>
</evidence>
<dbReference type="AlphaFoldDB" id="A0A9Q0KZR2"/>
<dbReference type="InterPro" id="IPR035979">
    <property type="entry name" value="RBD_domain_sf"/>
</dbReference>
<dbReference type="Proteomes" id="UP001141806">
    <property type="component" value="Unassembled WGS sequence"/>
</dbReference>
<dbReference type="GO" id="GO:0003723">
    <property type="term" value="F:RNA binding"/>
    <property type="evidence" value="ECO:0007669"/>
    <property type="project" value="UniProtKB-UniRule"/>
</dbReference>
<reference evidence="5" key="1">
    <citation type="journal article" date="2023" name="Plant J.">
        <title>The genome of the king protea, Protea cynaroides.</title>
        <authorList>
            <person name="Chang J."/>
            <person name="Duong T.A."/>
            <person name="Schoeman C."/>
            <person name="Ma X."/>
            <person name="Roodt D."/>
            <person name="Barker N."/>
            <person name="Li Z."/>
            <person name="Van de Peer Y."/>
            <person name="Mizrachi E."/>
        </authorList>
    </citation>
    <scope>NUCLEOTIDE SEQUENCE</scope>
    <source>
        <tissue evidence="5">Young leaves</tissue>
    </source>
</reference>
<keyword evidence="6" id="KW-1185">Reference proteome</keyword>
<dbReference type="EMBL" id="JAMYWD010000002">
    <property type="protein sequence ID" value="KAJ4979667.1"/>
    <property type="molecule type" value="Genomic_DNA"/>
</dbReference>
<feature type="domain" description="RRM" evidence="4">
    <location>
        <begin position="1"/>
        <end position="72"/>
    </location>
</feature>
<dbReference type="PROSITE" id="PS50102">
    <property type="entry name" value="RRM"/>
    <property type="match status" value="1"/>
</dbReference>
<protein>
    <recommendedName>
        <fullName evidence="4">RRM domain-containing protein</fullName>
    </recommendedName>
</protein>
<evidence type="ECO:0000256" key="2">
    <source>
        <dbReference type="ARBA" id="ARBA00022884"/>
    </source>
</evidence>